<proteinExistence type="predicted"/>
<keyword evidence="1" id="KW-0812">Transmembrane</keyword>
<evidence type="ECO:0000313" key="4">
    <source>
        <dbReference type="Proteomes" id="UP001146351"/>
    </source>
</evidence>
<dbReference type="PANTHER" id="PTHR35395:SF1">
    <property type="entry name" value="DUF6536 DOMAIN-CONTAINING PROTEIN"/>
    <property type="match status" value="1"/>
</dbReference>
<sequence length="807" mass="90521">MRLAFLASPLINRKNAHGQEWIYGALFCTIEAASILVLNLILFLVAVHEGYNGSIPGKDNIVSIPIYEGKCTVANRWSTGLHVIINILSTWLLAASNYVMQCLNAPSRADLDRAHAQGRWLYVGTWGFKNFQAMDWKRKTLWAFYNSVVFPSISTQQYGPVLIPHTFAQTDSLLRDNDSEAHRELADWVGYNATELHAEIFNGTMKKMSRRDCAKRYSKEYNTDGGTVMVVTNATRPFDVGGKSLVPSTRSLPDVLYSWMYQAHILKEPTAANLLHYVPGGPDWSVLATWWNYPRWNFTAPAGNGSLRQFDLGPTFTGFYSSSTDPDLRSDLQKLYWFIAEQNPDANRLSQFLSAPENWSNNTWVRQVRAQMGNSTGRRMLDTVYYFDMPQPNPDWNFPVSHCLSKDAKQRCQLLFSLPIAIIVLACNCIKLICMFLAAKSVNRREVLLTVGDAVASFLTRPDPTTRGRCLLSHADVRQETEIWTTTPGIGPPHAEIALEDLSLTASPSLTTYPTRVLPSRLRWFRASSSLYWACFAGCIATGAGLYHFGAWVNNGIDSVAEAWERGFGKVSPDTLVTGPDWPDSLLQIILLVNLPQILLSLIYFIANGLLTRMFLAVEYNDYSVTRKPLRVSWPIGQQRRAYYLSLPLRYGLSMMVMSIALHWLLSQSWFLVKIRTFGLYGEILDFSSVTTCGYSLAAMFLTLIIGGLAMVLVLALGMRKFQPHMPLASYCSIAISAACHPPSWDVDAALKPVMWGEVKMRRNTTSTSTAEEDTQRHDGYHAGPEHAHCTFSSLDVTTPNTTSLYC</sequence>
<dbReference type="Proteomes" id="UP001146351">
    <property type="component" value="Unassembled WGS sequence"/>
</dbReference>
<evidence type="ECO:0000256" key="1">
    <source>
        <dbReference type="SAM" id="Phobius"/>
    </source>
</evidence>
<name>A0A9W9LG97_9EURO</name>
<dbReference type="Pfam" id="PF20163">
    <property type="entry name" value="DUF6536"/>
    <property type="match status" value="1"/>
</dbReference>
<keyword evidence="1" id="KW-0472">Membrane</keyword>
<dbReference type="PANTHER" id="PTHR35395">
    <property type="entry name" value="DUF6536 DOMAIN-CONTAINING PROTEIN"/>
    <property type="match status" value="1"/>
</dbReference>
<evidence type="ECO:0000259" key="2">
    <source>
        <dbReference type="Pfam" id="PF20163"/>
    </source>
</evidence>
<keyword evidence="4" id="KW-1185">Reference proteome</keyword>
<keyword evidence="1" id="KW-1133">Transmembrane helix</keyword>
<protein>
    <recommendedName>
        <fullName evidence="2">DUF6536 domain-containing protein</fullName>
    </recommendedName>
</protein>
<dbReference type="EMBL" id="JAPQKO010000006">
    <property type="protein sequence ID" value="KAJ5155144.1"/>
    <property type="molecule type" value="Genomic_DNA"/>
</dbReference>
<gene>
    <name evidence="3" type="ORF">N7492_007947</name>
</gene>
<feature type="transmembrane region" description="Helical" evidence="1">
    <location>
        <begin position="586"/>
        <end position="607"/>
    </location>
</feature>
<dbReference type="InterPro" id="IPR046623">
    <property type="entry name" value="DUF6536"/>
</dbReference>
<feature type="transmembrane region" description="Helical" evidence="1">
    <location>
        <begin position="695"/>
        <end position="717"/>
    </location>
</feature>
<organism evidence="3 4">
    <name type="scientific">Penicillium capsulatum</name>
    <dbReference type="NCBI Taxonomy" id="69766"/>
    <lineage>
        <taxon>Eukaryota</taxon>
        <taxon>Fungi</taxon>
        <taxon>Dikarya</taxon>
        <taxon>Ascomycota</taxon>
        <taxon>Pezizomycotina</taxon>
        <taxon>Eurotiomycetes</taxon>
        <taxon>Eurotiomycetidae</taxon>
        <taxon>Eurotiales</taxon>
        <taxon>Aspergillaceae</taxon>
        <taxon>Penicillium</taxon>
    </lineage>
</organism>
<feature type="transmembrane region" description="Helical" evidence="1">
    <location>
        <begin position="21"/>
        <end position="46"/>
    </location>
</feature>
<reference evidence="3" key="1">
    <citation type="submission" date="2022-11" db="EMBL/GenBank/DDBJ databases">
        <authorList>
            <person name="Petersen C."/>
        </authorList>
    </citation>
    <scope>NUCLEOTIDE SEQUENCE</scope>
    <source>
        <strain evidence="3">IBT 21917</strain>
    </source>
</reference>
<feature type="domain" description="DUF6536" evidence="2">
    <location>
        <begin position="21"/>
        <end position="168"/>
    </location>
</feature>
<dbReference type="OrthoDB" id="5429634at2759"/>
<feature type="transmembrane region" description="Helical" evidence="1">
    <location>
        <begin position="414"/>
        <end position="439"/>
    </location>
</feature>
<comment type="caution">
    <text evidence="3">The sequence shown here is derived from an EMBL/GenBank/DDBJ whole genome shotgun (WGS) entry which is preliminary data.</text>
</comment>
<evidence type="ECO:0000313" key="3">
    <source>
        <dbReference type="EMBL" id="KAJ5155144.1"/>
    </source>
</evidence>
<reference evidence="3" key="2">
    <citation type="journal article" date="2023" name="IMA Fungus">
        <title>Comparative genomic study of the Penicillium genus elucidates a diverse pangenome and 15 lateral gene transfer events.</title>
        <authorList>
            <person name="Petersen C."/>
            <person name="Sorensen T."/>
            <person name="Nielsen M.R."/>
            <person name="Sondergaard T.E."/>
            <person name="Sorensen J.L."/>
            <person name="Fitzpatrick D.A."/>
            <person name="Frisvad J.C."/>
            <person name="Nielsen K.L."/>
        </authorList>
    </citation>
    <scope>NUCLEOTIDE SEQUENCE</scope>
    <source>
        <strain evidence="3">IBT 21917</strain>
    </source>
</reference>
<feature type="transmembrane region" description="Helical" evidence="1">
    <location>
        <begin position="531"/>
        <end position="550"/>
    </location>
</feature>
<feature type="transmembrane region" description="Helical" evidence="1">
    <location>
        <begin position="649"/>
        <end position="666"/>
    </location>
</feature>
<dbReference type="AlphaFoldDB" id="A0A9W9LG97"/>
<accession>A0A9W9LG97</accession>